<feature type="signal peptide" evidence="4">
    <location>
        <begin position="1"/>
        <end position="35"/>
    </location>
</feature>
<dbReference type="SUPFAM" id="SSF49464">
    <property type="entry name" value="Carboxypeptidase regulatory domain-like"/>
    <property type="match status" value="1"/>
</dbReference>
<evidence type="ECO:0000313" key="6">
    <source>
        <dbReference type="EMBL" id="QKJ32237.1"/>
    </source>
</evidence>
<feature type="chain" id="PRO_5028986890" evidence="4">
    <location>
        <begin position="36"/>
        <end position="944"/>
    </location>
</feature>
<organism evidence="6 7">
    <name type="scientific">Mucilaginibacter mali</name>
    <dbReference type="NCBI Taxonomy" id="2740462"/>
    <lineage>
        <taxon>Bacteria</taxon>
        <taxon>Pseudomonadati</taxon>
        <taxon>Bacteroidota</taxon>
        <taxon>Sphingobacteriia</taxon>
        <taxon>Sphingobacteriales</taxon>
        <taxon>Sphingobacteriaceae</taxon>
        <taxon>Mucilaginibacter</taxon>
    </lineage>
</organism>
<dbReference type="InterPro" id="IPR036942">
    <property type="entry name" value="Beta-barrel_TonB_sf"/>
</dbReference>
<sequence length="944" mass="104241">MKPISRSNALAISLFKRCLVCTVILISCFTQSASAQQGYAIKGNLADTALRTKMFNSTVYVLNAKDSILTKFIYAAADGGFSINNLPAGNYILMATYPDYADYVEPFSLDAAHAGLDFGTISMQLKSRLLNEVIIKGGVTAIKIKGDTTEFKARAYVIQPNDKVEDLLKQLPGIQVDKDGKITANGERVNKVLLDGEEFFGDDPTLVTKNIRADMVDKIQLYDKKSDQATFTGIDDGVKTKTINVKLRADKNNGMFGKVDAGIGSQNFYQAQGLYNHFKPGEKYAAYATAANNGKINLGQGDNSRLGSGGNNVQVGDVVIVPATLADEQDGAYGTYNGRGLPVARTGGLHYDGKWNNNKEIINTNYKAGYLATNGVTNTSTEQHLPTGDQNNNTSRNFDNSAFRQKLDAAFQANPDSASGIKVMVDGTLKNATTRSNYLSTTTNGSSNLLNSNVQSNNNTGNTGIFNAGVLYTHRMRRPGRTFSWNVNEAYNRNQSNGYQNSVIDFYNTTGGKDSTRRIDQYKTTDVTSSLLSSNATYTEPLSKVLALIFNYGLGMNNSSADRQTFDASMPGNYNLLNTTFSNNYRFNQFTNQAGAVFNYHQNKTILTFGSKVSQVDFKQVNLNSNDIYRRDFINLAPQVNYQYKASQQASFSMSYNGNTIQPTIDQVQPVRINNDPLNIVLGNPDLKASFSNNFKFNYRLYRSISNHGVSVGGGYNLVSNAVVNNITTDATGKTITQYLNLQGQTPFRYNLNTNYYMMIAPINTSMSLEFNTTGNISYNYINNVLNKSEAYSYGWVAEFHKSKANAHYFQFVFAPNYTVNKISLQQRGNNNAWGIYSDAVASVYLPAKLQVSTDYNYNYTAATASFTAQSRMIWNASISKAFFKDNGLKLAATVNDLLNQNANYSRFITANSITQSNTTGIRRYLMFSLTWDFNKIGASPQKK</sequence>
<dbReference type="Proteomes" id="UP000505355">
    <property type="component" value="Chromosome"/>
</dbReference>
<evidence type="ECO:0000256" key="3">
    <source>
        <dbReference type="ARBA" id="ARBA00023237"/>
    </source>
</evidence>
<evidence type="ECO:0000259" key="5">
    <source>
        <dbReference type="Pfam" id="PF14905"/>
    </source>
</evidence>
<keyword evidence="3" id="KW-0998">Cell outer membrane</keyword>
<dbReference type="InterPro" id="IPR008969">
    <property type="entry name" value="CarboxyPept-like_regulatory"/>
</dbReference>
<dbReference type="SUPFAM" id="SSF56935">
    <property type="entry name" value="Porins"/>
    <property type="match status" value="1"/>
</dbReference>
<dbReference type="InterPro" id="IPR041700">
    <property type="entry name" value="OMP_b-brl_3"/>
</dbReference>
<evidence type="ECO:0000313" key="7">
    <source>
        <dbReference type="Proteomes" id="UP000505355"/>
    </source>
</evidence>
<dbReference type="RefSeq" id="WP_173416888.1">
    <property type="nucleotide sequence ID" value="NZ_CP054139.1"/>
</dbReference>
<keyword evidence="4" id="KW-0732">Signal</keyword>
<keyword evidence="2" id="KW-0472">Membrane</keyword>
<keyword evidence="7" id="KW-1185">Reference proteome</keyword>
<dbReference type="Pfam" id="PF14905">
    <property type="entry name" value="OMP_b-brl_3"/>
    <property type="match status" value="1"/>
</dbReference>
<evidence type="ECO:0000256" key="4">
    <source>
        <dbReference type="SAM" id="SignalP"/>
    </source>
</evidence>
<proteinExistence type="predicted"/>
<dbReference type="EMBL" id="CP054139">
    <property type="protein sequence ID" value="QKJ32237.1"/>
    <property type="molecule type" value="Genomic_DNA"/>
</dbReference>
<comment type="subcellular location">
    <subcellularLocation>
        <location evidence="1">Cell outer membrane</location>
    </subcellularLocation>
</comment>
<feature type="domain" description="Outer membrane protein beta-barrel" evidence="5">
    <location>
        <begin position="475"/>
        <end position="932"/>
    </location>
</feature>
<evidence type="ECO:0000256" key="2">
    <source>
        <dbReference type="ARBA" id="ARBA00023136"/>
    </source>
</evidence>
<dbReference type="KEGG" id="mmab:HQ865_21555"/>
<dbReference type="AlphaFoldDB" id="A0A7D4TZH7"/>
<reference evidence="6 7" key="1">
    <citation type="submission" date="2020-05" db="EMBL/GenBank/DDBJ databases">
        <title>Mucilaginibacter mali sp. nov.</title>
        <authorList>
            <person name="Kim H.S."/>
            <person name="Lee K.C."/>
            <person name="Suh M.K."/>
            <person name="Kim J.-S."/>
            <person name="Han K.-I."/>
            <person name="Eom M.K."/>
            <person name="Shin Y.K."/>
            <person name="Lee J.-S."/>
        </authorList>
    </citation>
    <scope>NUCLEOTIDE SEQUENCE [LARGE SCALE GENOMIC DNA]</scope>
    <source>
        <strain evidence="6 7">G2-14</strain>
    </source>
</reference>
<evidence type="ECO:0000256" key="1">
    <source>
        <dbReference type="ARBA" id="ARBA00004442"/>
    </source>
</evidence>
<dbReference type="PROSITE" id="PS51257">
    <property type="entry name" value="PROKAR_LIPOPROTEIN"/>
    <property type="match status" value="1"/>
</dbReference>
<name>A0A7D4TZH7_9SPHI</name>
<protein>
    <submittedName>
        <fullName evidence="6">Outer membrane beta-barrel protein</fullName>
    </submittedName>
</protein>
<accession>A0A7D4TZH7</accession>
<dbReference type="GO" id="GO:0009279">
    <property type="term" value="C:cell outer membrane"/>
    <property type="evidence" value="ECO:0007669"/>
    <property type="project" value="UniProtKB-SubCell"/>
</dbReference>
<dbReference type="Gene3D" id="2.40.170.20">
    <property type="entry name" value="TonB-dependent receptor, beta-barrel domain"/>
    <property type="match status" value="1"/>
</dbReference>
<gene>
    <name evidence="6" type="ORF">HQ865_21555</name>
</gene>